<keyword evidence="5 9" id="KW-0235">DNA replication</keyword>
<dbReference type="RefSeq" id="WP_151112733.1">
    <property type="nucleotide sequence ID" value="NZ_WKJQ01000001.1"/>
</dbReference>
<dbReference type="InterPro" id="IPR034154">
    <property type="entry name" value="TOPRIM_DnaG/twinkle"/>
</dbReference>
<keyword evidence="2 9" id="KW-0639">Primosome</keyword>
<evidence type="ECO:0000256" key="9">
    <source>
        <dbReference type="HAMAP-Rule" id="MF_00007"/>
    </source>
</evidence>
<evidence type="ECO:0000313" key="13">
    <source>
        <dbReference type="Proteomes" id="UP000443423"/>
    </source>
</evidence>
<evidence type="ECO:0000256" key="4">
    <source>
        <dbReference type="ARBA" id="ARBA00022695"/>
    </source>
</evidence>
<name>A0A6A8GBL7_9EURY</name>
<organism evidence="12 13">
    <name type="scientific">Haloferax marinum</name>
    <dbReference type="NCBI Taxonomy" id="2666143"/>
    <lineage>
        <taxon>Archaea</taxon>
        <taxon>Methanobacteriati</taxon>
        <taxon>Methanobacteriota</taxon>
        <taxon>Stenosarchaea group</taxon>
        <taxon>Halobacteria</taxon>
        <taxon>Halobacteriales</taxon>
        <taxon>Haloferacaceae</taxon>
        <taxon>Haloferax</taxon>
    </lineage>
</organism>
<dbReference type="GO" id="GO:0003899">
    <property type="term" value="F:DNA-directed RNA polymerase activity"/>
    <property type="evidence" value="ECO:0007669"/>
    <property type="project" value="UniProtKB-UniRule"/>
</dbReference>
<dbReference type="NCBIfam" id="NF003108">
    <property type="entry name" value="PRK04031.1-1"/>
    <property type="match status" value="1"/>
</dbReference>
<evidence type="ECO:0000256" key="7">
    <source>
        <dbReference type="ARBA" id="ARBA00022842"/>
    </source>
</evidence>
<keyword evidence="6" id="KW-0479">Metal-binding</keyword>
<accession>A0A6A8GBL7</accession>
<dbReference type="SMART" id="SM00493">
    <property type="entry name" value="TOPRIM"/>
    <property type="match status" value="1"/>
</dbReference>
<gene>
    <name evidence="9" type="primary">dnaG</name>
    <name evidence="12" type="ORF">GJR99_12740</name>
</gene>
<evidence type="ECO:0000259" key="11">
    <source>
        <dbReference type="PROSITE" id="PS50880"/>
    </source>
</evidence>
<dbReference type="InterPro" id="IPR050219">
    <property type="entry name" value="DnaG_primase"/>
</dbReference>
<evidence type="ECO:0000256" key="10">
    <source>
        <dbReference type="SAM" id="MobiDB-lite"/>
    </source>
</evidence>
<feature type="compositionally biased region" description="Low complexity" evidence="10">
    <location>
        <begin position="293"/>
        <end position="309"/>
    </location>
</feature>
<dbReference type="CDD" id="cd01029">
    <property type="entry name" value="TOPRIM_primases"/>
    <property type="match status" value="1"/>
</dbReference>
<dbReference type="EMBL" id="WKJQ01000001">
    <property type="protein sequence ID" value="MRW97436.1"/>
    <property type="molecule type" value="Genomic_DNA"/>
</dbReference>
<feature type="domain" description="Toprim" evidence="11">
    <location>
        <begin position="167"/>
        <end position="253"/>
    </location>
</feature>
<evidence type="ECO:0000256" key="3">
    <source>
        <dbReference type="ARBA" id="ARBA00022679"/>
    </source>
</evidence>
<reference evidence="12 13" key="1">
    <citation type="submission" date="2019-11" db="EMBL/GenBank/DDBJ databases">
        <title>Whole genome sequence of Haloferax sp. MBLA0078.</title>
        <authorList>
            <person name="Seo M.-J."/>
            <person name="Cho E.-S."/>
        </authorList>
    </citation>
    <scope>NUCLEOTIDE SEQUENCE [LARGE SCALE GENOMIC DNA]</scope>
    <source>
        <strain evidence="12 13">MBLA0078</strain>
    </source>
</reference>
<dbReference type="GO" id="GO:0005737">
    <property type="term" value="C:cytoplasm"/>
    <property type="evidence" value="ECO:0007669"/>
    <property type="project" value="TreeGrafter"/>
</dbReference>
<comment type="catalytic activity">
    <reaction evidence="9">
        <text>ssDNA + n NTP = ssDNA/pppN(pN)n-1 hybrid + (n-1) diphosphate.</text>
        <dbReference type="EC" id="2.7.7.101"/>
    </reaction>
</comment>
<dbReference type="HAMAP" id="MF_00007">
    <property type="entry name" value="DNA_primase_DnaG_arc"/>
    <property type="match status" value="1"/>
</dbReference>
<dbReference type="Pfam" id="PF13662">
    <property type="entry name" value="Toprim_4"/>
    <property type="match status" value="1"/>
</dbReference>
<dbReference type="PROSITE" id="PS50880">
    <property type="entry name" value="TOPRIM"/>
    <property type="match status" value="1"/>
</dbReference>
<dbReference type="PANTHER" id="PTHR30313">
    <property type="entry name" value="DNA PRIMASE"/>
    <property type="match status" value="1"/>
</dbReference>
<dbReference type="GO" id="GO:0006269">
    <property type="term" value="P:DNA replication, synthesis of primer"/>
    <property type="evidence" value="ECO:0007669"/>
    <property type="project" value="UniProtKB-UniRule"/>
</dbReference>
<evidence type="ECO:0000256" key="6">
    <source>
        <dbReference type="ARBA" id="ARBA00022723"/>
    </source>
</evidence>
<dbReference type="Proteomes" id="UP000443423">
    <property type="component" value="Unassembled WGS sequence"/>
</dbReference>
<dbReference type="GO" id="GO:0000178">
    <property type="term" value="C:exosome (RNase complex)"/>
    <property type="evidence" value="ECO:0007669"/>
    <property type="project" value="InterPro"/>
</dbReference>
<dbReference type="GO" id="GO:0046872">
    <property type="term" value="F:metal ion binding"/>
    <property type="evidence" value="ECO:0007669"/>
    <property type="project" value="UniProtKB-KW"/>
</dbReference>
<keyword evidence="1 9" id="KW-0240">DNA-directed RNA polymerase</keyword>
<feature type="compositionally biased region" description="Polar residues" evidence="10">
    <location>
        <begin position="313"/>
        <end position="324"/>
    </location>
</feature>
<keyword evidence="7" id="KW-0460">Magnesium</keyword>
<dbReference type="Gene3D" id="3.40.1360.10">
    <property type="match status" value="1"/>
</dbReference>
<comment type="caution">
    <text evidence="12">The sequence shown here is derived from an EMBL/GenBank/DDBJ whole genome shotgun (WGS) entry which is preliminary data.</text>
</comment>
<dbReference type="GO" id="GO:0008143">
    <property type="term" value="F:poly(A) binding"/>
    <property type="evidence" value="ECO:0007669"/>
    <property type="project" value="InterPro"/>
</dbReference>
<dbReference type="GO" id="GO:1990077">
    <property type="term" value="C:primosome complex"/>
    <property type="evidence" value="ECO:0007669"/>
    <property type="project" value="UniProtKB-KW"/>
</dbReference>
<evidence type="ECO:0000256" key="1">
    <source>
        <dbReference type="ARBA" id="ARBA00022478"/>
    </source>
</evidence>
<feature type="region of interest" description="Disordered" evidence="10">
    <location>
        <begin position="274"/>
        <end position="341"/>
    </location>
</feature>
<dbReference type="InterPro" id="IPR006171">
    <property type="entry name" value="TOPRIM_dom"/>
</dbReference>
<comment type="subunit">
    <text evidence="9">Forms a ternary complex with MCM helicase and DNA.</text>
</comment>
<dbReference type="OrthoDB" id="8643at2157"/>
<protein>
    <recommendedName>
        <fullName evidence="9">DNA primase DnaG</fullName>
        <ecNumber evidence="9">2.7.7.101</ecNumber>
    </recommendedName>
</protein>
<comment type="function">
    <text evidence="9">RNA polymerase that catalyzes the synthesis of short RNA molecules used as primers for DNA polymerase during DNA replication.</text>
</comment>
<dbReference type="EC" id="2.7.7.101" evidence="9"/>
<evidence type="ECO:0000256" key="8">
    <source>
        <dbReference type="ARBA" id="ARBA00023163"/>
    </source>
</evidence>
<proteinExistence type="inferred from homology"/>
<dbReference type="PANTHER" id="PTHR30313:SF2">
    <property type="entry name" value="DNA PRIMASE"/>
    <property type="match status" value="1"/>
</dbReference>
<keyword evidence="3 9" id="KW-0808">Transferase</keyword>
<keyword evidence="4 9" id="KW-0548">Nucleotidyltransferase</keyword>
<evidence type="ECO:0000256" key="5">
    <source>
        <dbReference type="ARBA" id="ARBA00022705"/>
    </source>
</evidence>
<keyword evidence="13" id="KW-1185">Reference proteome</keyword>
<keyword evidence="8 9" id="KW-0804">Transcription</keyword>
<evidence type="ECO:0000313" key="12">
    <source>
        <dbReference type="EMBL" id="MRW97436.1"/>
    </source>
</evidence>
<sequence length="458" mass="48906">MDDTAKYLIHASISADGVVERSDVVGAIFGQTEGLLGDDLDLRDLQQSSKVGRIDVQVDSENGHSFGQMTIASSLDKVETAILAASLETLTRVGPCQAVIEITNIEDVREAKRRMVVERAKELLTESFDDTVMTSTEILEEVKESVRVEDITEYHGLPAGPRVTDSDAIIVVEGRADVLTLLRYGIKNAIAVEGTNVPDDVATLTQERTVTAFLDGDRGGELILRELSQVGDVDYVAFAPEGQSVEDLDRGAVIRALRNKVPLSRLPDEGDFRSAVADANDTGGVAPDPRPESPTTDTSSTPPADVTTDAVGETSSDNNGTVTVEKTVEADTGSDPTAEADVFSDSTVEAVAETVEPVQQTRSLSDHVRETISDGSGLARLLDADFGLLDEVAVEKIYDTLEDADPVPRLVVVDGEASQKLIDIAAQRGVGDVVARSTGEYVKKPVSVRVRTADQLLT</sequence>
<dbReference type="SUPFAM" id="SSF56731">
    <property type="entry name" value="DNA primase core"/>
    <property type="match status" value="1"/>
</dbReference>
<comment type="similarity">
    <text evidence="9">Belongs to the archaeal DnaG primase family.</text>
</comment>
<evidence type="ECO:0000256" key="2">
    <source>
        <dbReference type="ARBA" id="ARBA00022515"/>
    </source>
</evidence>
<dbReference type="InterPro" id="IPR020607">
    <property type="entry name" value="Primase_DnaG_arc"/>
</dbReference>
<dbReference type="AlphaFoldDB" id="A0A6A8GBL7"/>
<dbReference type="GO" id="GO:0000428">
    <property type="term" value="C:DNA-directed RNA polymerase complex"/>
    <property type="evidence" value="ECO:0007669"/>
    <property type="project" value="UniProtKB-KW"/>
</dbReference>